<evidence type="ECO:0000313" key="1">
    <source>
        <dbReference type="EMBL" id="MPM62941.1"/>
    </source>
</evidence>
<organism evidence="1">
    <name type="scientific">bioreactor metagenome</name>
    <dbReference type="NCBI Taxonomy" id="1076179"/>
    <lineage>
        <taxon>unclassified sequences</taxon>
        <taxon>metagenomes</taxon>
        <taxon>ecological metagenomes</taxon>
    </lineage>
</organism>
<accession>A0A645BE61</accession>
<reference evidence="1" key="1">
    <citation type="submission" date="2019-08" db="EMBL/GenBank/DDBJ databases">
        <authorList>
            <person name="Kucharzyk K."/>
            <person name="Murdoch R.W."/>
            <person name="Higgins S."/>
            <person name="Loffler F."/>
        </authorList>
    </citation>
    <scope>NUCLEOTIDE SEQUENCE</scope>
</reference>
<proteinExistence type="predicted"/>
<protein>
    <submittedName>
        <fullName evidence="1">Uncharacterized protein</fullName>
    </submittedName>
</protein>
<sequence length="142" mass="15793">MLAIDAAALLSPNLCQGFLQNGSKRGNTLVYRHTEVVGIGSVPHHTKLMIQIKQGKIVIGNQKILNQAEGLTFLHQKQPFFHRVNRYEKQIRIILSKPFIGSISLHHGYLSVCQLLKISDIPNFIACNDCQGNGQKGFGECK</sequence>
<comment type="caution">
    <text evidence="1">The sequence shown here is derived from an EMBL/GenBank/DDBJ whole genome shotgun (WGS) entry which is preliminary data.</text>
</comment>
<gene>
    <name evidence="1" type="ORF">SDC9_109819</name>
</gene>
<dbReference type="AlphaFoldDB" id="A0A645BE61"/>
<dbReference type="EMBL" id="VSSQ01019133">
    <property type="protein sequence ID" value="MPM62941.1"/>
    <property type="molecule type" value="Genomic_DNA"/>
</dbReference>
<name>A0A645BE61_9ZZZZ</name>